<dbReference type="RefSeq" id="XP_006696428.1">
    <property type="nucleotide sequence ID" value="XM_006696365.1"/>
</dbReference>
<dbReference type="InterPro" id="IPR002893">
    <property type="entry name" value="Znf_MYND"/>
</dbReference>
<sequence>MRQEEKAPFEGEKILDIPKDPKPKLIEDVPVLPDLPVSLEGKRESENTSPAQTPSKPKEKRELFSTKWKLTRIKEEWEVREFRPPSPPTVPTASLSDLMLGPSVTEAYLAKNKGKQLQSENGKPVANVWYWNAVEPESAHLGRIPGESIGMVSYINPDFEAFVNELASSDPEEDLKRVKADIDDAYQNHRVVDNLCVSCENQGLKQCNLCKLARYCSKECQTADWPMHKKVCKGFAVETADNARPSPKHRRILFFPAYDPKPKLLWAVPELVGERNVIRVEHPDIEKFWNAVRESENDLLDKWIQIARINLHPPFKSRRIGTTLLVQYYGIKFPRPKSFVHVNRSINAISEPGYLRPFFGPVLVFSDEGKSDPRDQEIRDITPREVHTAVRFFETLDCPCLKDPKQWPSEVISGIKVSDLRLGLNVAMGIQQPYEPVYVPLQPIKQIDSPIALAFLLGLRWYLRDCNYLSREYGANMWSDLKLFYLGITAVVDQQFYANVKKTDHGRQVQGATGDSTFVNPVRPFGRPSFIPGRFIGSMIVLHGSGKPLDIAHLLCFDNYMQDVFSRAETPSKEGFEGFWEKWRVGANGNLLQLSSPYELEKDEIKDRLGWFNPKLVMETIGQHKEELLAVVKKEAKAMMGKQTSSRGGQEKHNLREEWERKVAEEGLRD</sequence>
<keyword evidence="8" id="KW-1185">Reference proteome</keyword>
<dbReference type="eggNOG" id="ENOG502SQ86">
    <property type="taxonomic scope" value="Eukaryota"/>
</dbReference>
<keyword evidence="2 4" id="KW-0863">Zinc-finger</keyword>
<dbReference type="OMA" id="WPAVRIN"/>
<dbReference type="PROSITE" id="PS50865">
    <property type="entry name" value="ZF_MYND_2"/>
    <property type="match status" value="1"/>
</dbReference>
<evidence type="ECO:0000256" key="3">
    <source>
        <dbReference type="ARBA" id="ARBA00022833"/>
    </source>
</evidence>
<gene>
    <name evidence="7" type="ORF">CTHT_0061120</name>
</gene>
<proteinExistence type="predicted"/>
<dbReference type="GO" id="GO:0000981">
    <property type="term" value="F:DNA-binding transcription factor activity, RNA polymerase II-specific"/>
    <property type="evidence" value="ECO:0007669"/>
    <property type="project" value="TreeGrafter"/>
</dbReference>
<dbReference type="EMBL" id="GL988046">
    <property type="protein sequence ID" value="EGS18097.1"/>
    <property type="molecule type" value="Genomic_DNA"/>
</dbReference>
<reference evidence="7 8" key="1">
    <citation type="journal article" date="2011" name="Cell">
        <title>Insight into structure and assembly of the nuclear pore complex by utilizing the genome of a eukaryotic thermophile.</title>
        <authorList>
            <person name="Amlacher S."/>
            <person name="Sarges P."/>
            <person name="Flemming D."/>
            <person name="van Noort V."/>
            <person name="Kunze R."/>
            <person name="Devos D.P."/>
            <person name="Arumugam M."/>
            <person name="Bork P."/>
            <person name="Hurt E."/>
        </authorList>
    </citation>
    <scope>NUCLEOTIDE SEQUENCE [LARGE SCALE GENOMIC DNA]</scope>
    <source>
        <strain evidence="8">DSM 1495 / CBS 144.50 / IMI 039719</strain>
    </source>
</reference>
<evidence type="ECO:0000259" key="6">
    <source>
        <dbReference type="PROSITE" id="PS50865"/>
    </source>
</evidence>
<feature type="compositionally biased region" description="Basic and acidic residues" evidence="5">
    <location>
        <begin position="1"/>
        <end position="27"/>
    </location>
</feature>
<dbReference type="GO" id="GO:0008270">
    <property type="term" value="F:zinc ion binding"/>
    <property type="evidence" value="ECO:0007669"/>
    <property type="project" value="UniProtKB-KW"/>
</dbReference>
<dbReference type="SUPFAM" id="SSF144232">
    <property type="entry name" value="HIT/MYND zinc finger-like"/>
    <property type="match status" value="1"/>
</dbReference>
<keyword evidence="1" id="KW-0479">Metal-binding</keyword>
<evidence type="ECO:0000256" key="2">
    <source>
        <dbReference type="ARBA" id="ARBA00022771"/>
    </source>
</evidence>
<dbReference type="OrthoDB" id="4589765at2759"/>
<dbReference type="Gene3D" id="6.10.140.2220">
    <property type="match status" value="1"/>
</dbReference>
<dbReference type="KEGG" id="cthr:CTHT_0061120"/>
<feature type="region of interest" description="Disordered" evidence="5">
    <location>
        <begin position="1"/>
        <end position="61"/>
    </location>
</feature>
<dbReference type="GO" id="GO:0005634">
    <property type="term" value="C:nucleus"/>
    <property type="evidence" value="ECO:0007669"/>
    <property type="project" value="TreeGrafter"/>
</dbReference>
<organism evidence="8">
    <name type="scientific">Chaetomium thermophilum (strain DSM 1495 / CBS 144.50 / IMI 039719)</name>
    <name type="common">Thermochaetoides thermophila</name>
    <dbReference type="NCBI Taxonomy" id="759272"/>
    <lineage>
        <taxon>Eukaryota</taxon>
        <taxon>Fungi</taxon>
        <taxon>Dikarya</taxon>
        <taxon>Ascomycota</taxon>
        <taxon>Pezizomycotina</taxon>
        <taxon>Sordariomycetes</taxon>
        <taxon>Sordariomycetidae</taxon>
        <taxon>Sordariales</taxon>
        <taxon>Chaetomiaceae</taxon>
        <taxon>Thermochaetoides</taxon>
    </lineage>
</organism>
<dbReference type="Proteomes" id="UP000008066">
    <property type="component" value="Unassembled WGS sequence"/>
</dbReference>
<feature type="region of interest" description="Disordered" evidence="5">
    <location>
        <begin position="639"/>
        <end position="670"/>
    </location>
</feature>
<dbReference type="Pfam" id="PF01753">
    <property type="entry name" value="zf-MYND"/>
    <property type="match status" value="1"/>
</dbReference>
<dbReference type="GeneID" id="18260150"/>
<evidence type="ECO:0000256" key="5">
    <source>
        <dbReference type="SAM" id="MobiDB-lite"/>
    </source>
</evidence>
<evidence type="ECO:0000256" key="1">
    <source>
        <dbReference type="ARBA" id="ARBA00022723"/>
    </source>
</evidence>
<evidence type="ECO:0000256" key="4">
    <source>
        <dbReference type="PROSITE-ProRule" id="PRU00134"/>
    </source>
</evidence>
<accession>G0SF81</accession>
<dbReference type="HOGENOM" id="CLU_409926_0_0_1"/>
<dbReference type="AlphaFoldDB" id="G0SF81"/>
<evidence type="ECO:0000313" key="8">
    <source>
        <dbReference type="Proteomes" id="UP000008066"/>
    </source>
</evidence>
<dbReference type="PANTHER" id="PTHR10237">
    <property type="entry name" value="DEFORMED EPIDERMAL AUTOREGULATORY FACTOR 1 HOMOLOG SUPPRESSIN"/>
    <property type="match status" value="1"/>
</dbReference>
<dbReference type="PANTHER" id="PTHR10237:SF14">
    <property type="entry name" value="MYND-TYPE DOMAIN-CONTAINING PROTEIN"/>
    <property type="match status" value="1"/>
</dbReference>
<name>G0SF81_CHATD</name>
<dbReference type="InterPro" id="IPR024119">
    <property type="entry name" value="TF_DEAF-1"/>
</dbReference>
<protein>
    <recommendedName>
        <fullName evidence="6">MYND-type domain-containing protein</fullName>
    </recommendedName>
</protein>
<keyword evidence="3" id="KW-0862">Zinc</keyword>
<evidence type="ECO:0000313" key="7">
    <source>
        <dbReference type="EMBL" id="EGS18097.1"/>
    </source>
</evidence>
<feature type="compositionally biased region" description="Basic and acidic residues" evidence="5">
    <location>
        <begin position="649"/>
        <end position="670"/>
    </location>
</feature>
<feature type="domain" description="MYND-type" evidence="6">
    <location>
        <begin position="196"/>
        <end position="232"/>
    </location>
</feature>
<dbReference type="PROSITE" id="PS01360">
    <property type="entry name" value="ZF_MYND_1"/>
    <property type="match status" value="1"/>
</dbReference>